<dbReference type="PANTHER" id="PTHR30121:SF6">
    <property type="entry name" value="SLR6007 PROTEIN"/>
    <property type="match status" value="1"/>
</dbReference>
<dbReference type="PANTHER" id="PTHR30121">
    <property type="entry name" value="UNCHARACTERIZED PROTEIN YJGR-RELATED"/>
    <property type="match status" value="1"/>
</dbReference>
<dbReference type="SUPFAM" id="SSF52540">
    <property type="entry name" value="P-loop containing nucleoside triphosphate hydrolases"/>
    <property type="match status" value="1"/>
</dbReference>
<evidence type="ECO:0000313" key="3">
    <source>
        <dbReference type="EMBL" id="PJA14521.1"/>
    </source>
</evidence>
<dbReference type="EMBL" id="PFQB01000048">
    <property type="protein sequence ID" value="PJA14521.1"/>
    <property type="molecule type" value="Genomic_DNA"/>
</dbReference>
<comment type="caution">
    <text evidence="3">The sequence shown here is derived from an EMBL/GenBank/DDBJ whole genome shotgun (WGS) entry which is preliminary data.</text>
</comment>
<dbReference type="Pfam" id="PF02534">
    <property type="entry name" value="T4SS-DNA_transf"/>
    <property type="match status" value="1"/>
</dbReference>
<dbReference type="InterPro" id="IPR027417">
    <property type="entry name" value="P-loop_NTPase"/>
</dbReference>
<dbReference type="Pfam" id="PF26449">
    <property type="entry name" value="DUF8128"/>
    <property type="match status" value="1"/>
</dbReference>
<gene>
    <name evidence="3" type="ORF">COX64_01910</name>
</gene>
<sequence length="821" mass="93218">MSFNYLSQLNLFGTPTAYYTGGSAISADQTILLVIALLGVVGVALVVAVFLYYARVIRHQDREQKALAYSMYIVRCQYDNEVPVKAAEQMFANIYGLYKKKKWLQKLMSSDEGISFEIIAYPEHIGFYVYTPKRFGQLIEKLVLGTYQNAEVIEVTEPNFFKEGSSVVAATFELAEVNYQPLKTYADYDEKSDPMTSIAGAFANMVDGEGGALQLLIVPADMKWSKSGQKYVQKINENNMATPDKEGKSKPKTFVAQEKLTAITKKSSKVGFNTYLRMVMSGPSEDYAMSRLNTLASGFAQLTNPGMNALKFKRVEGGKLRDFMNDFVYRRVSDKSGMVLNSEELATLYHFPNKNVKTPNIEWLFAKKAPPPPNLPNKGTWIGASVYQGIRREVFVSDDDRRRHMYIVGQTGTGKSYSLTDLAMQDIYAGKGVAFLDPHGSAIAEIMRRIPPERAEDVIYFNAADTDRPIGMNYLEHKNIFERHEIVNGFLGLMHKMFDPHDQGIVGPRFERAVRNAMLAVMVEPNSTFIEVLRAITDEKFALSFMDKVDDDEVRNYWLVEMANTEPREKSEILGWLTSKFDRFTTNLLIRHIIGQSTSSFSFREVMDSHKILLINLSKGLIGEQNAQFLGLLIIPRILRAALSREDMPEDERKDFNLYVDEFQNFATEDFAQILSEARKYHLNLTVANQYINQMTEQVRNAVFGNVGSLMSFRVGATDAEYLAKEFAPIFQQQDLIRLENANAYVKTLVNGVSTSPFSVSTFYNMEQRYPRQDKTSELIKQLSRVRYGRDINYVREEIRMRTARPGIEPAQPKSGFGGFF</sequence>
<organism evidence="3 4">
    <name type="scientific">Candidatus Dojkabacteria bacterium CG_4_10_14_0_2_um_filter_Dojkabacteria_WS6_41_15</name>
    <dbReference type="NCBI Taxonomy" id="2014249"/>
    <lineage>
        <taxon>Bacteria</taxon>
        <taxon>Candidatus Dojkabacteria</taxon>
    </lineage>
</organism>
<reference evidence="4" key="1">
    <citation type="submission" date="2017-09" db="EMBL/GenBank/DDBJ databases">
        <title>Depth-based differentiation of microbial function through sediment-hosted aquifers and enrichment of novel symbionts in the deep terrestrial subsurface.</title>
        <authorList>
            <person name="Probst A.J."/>
            <person name="Ladd B."/>
            <person name="Jarett J.K."/>
            <person name="Geller-Mcgrath D.E."/>
            <person name="Sieber C.M.K."/>
            <person name="Emerson J.B."/>
            <person name="Anantharaman K."/>
            <person name="Thomas B.C."/>
            <person name="Malmstrom R."/>
            <person name="Stieglmeier M."/>
            <person name="Klingl A."/>
            <person name="Woyke T."/>
            <person name="Ryan C.M."/>
            <person name="Banfield J.F."/>
        </authorList>
    </citation>
    <scope>NUCLEOTIDE SEQUENCE [LARGE SCALE GENOMIC DNA]</scope>
</reference>
<accession>A0A2M7W2B1</accession>
<dbReference type="InterPro" id="IPR051162">
    <property type="entry name" value="T4SS_component"/>
</dbReference>
<dbReference type="GO" id="GO:0016020">
    <property type="term" value="C:membrane"/>
    <property type="evidence" value="ECO:0007669"/>
    <property type="project" value="InterPro"/>
</dbReference>
<name>A0A2M7W2B1_9BACT</name>
<keyword evidence="1" id="KW-0812">Transmembrane</keyword>
<proteinExistence type="predicted"/>
<evidence type="ECO:0000256" key="1">
    <source>
        <dbReference type="SAM" id="Phobius"/>
    </source>
</evidence>
<protein>
    <recommendedName>
        <fullName evidence="2">DUF8128 domain-containing protein</fullName>
    </recommendedName>
</protein>
<keyword evidence="1" id="KW-1133">Transmembrane helix</keyword>
<dbReference type="AlphaFoldDB" id="A0A2M7W2B1"/>
<dbReference type="InterPro" id="IPR003688">
    <property type="entry name" value="TraG/VirD4"/>
</dbReference>
<dbReference type="Gene3D" id="3.40.50.300">
    <property type="entry name" value="P-loop containing nucleotide triphosphate hydrolases"/>
    <property type="match status" value="2"/>
</dbReference>
<feature type="domain" description="DUF8128" evidence="2">
    <location>
        <begin position="74"/>
        <end position="363"/>
    </location>
</feature>
<feature type="transmembrane region" description="Helical" evidence="1">
    <location>
        <begin position="31"/>
        <end position="54"/>
    </location>
</feature>
<dbReference type="Proteomes" id="UP000228952">
    <property type="component" value="Unassembled WGS sequence"/>
</dbReference>
<evidence type="ECO:0000259" key="2">
    <source>
        <dbReference type="Pfam" id="PF26449"/>
    </source>
</evidence>
<evidence type="ECO:0000313" key="4">
    <source>
        <dbReference type="Proteomes" id="UP000228952"/>
    </source>
</evidence>
<keyword evidence="1" id="KW-0472">Membrane</keyword>
<dbReference type="InterPro" id="IPR058441">
    <property type="entry name" value="DUF8128"/>
</dbReference>